<evidence type="ECO:0000259" key="10">
    <source>
        <dbReference type="Pfam" id="PF02729"/>
    </source>
</evidence>
<keyword evidence="3 7" id="KW-0808">Transferase</keyword>
<comment type="function">
    <text evidence="5 7">Catalyzes the condensation of carbamoyl phosphate and aspartate to form carbamoyl aspartate and inorganic phosphate, the committed step in the de novo pyrimidine nucleotide biosynthesis pathway.</text>
</comment>
<dbReference type="Pfam" id="PF00185">
    <property type="entry name" value="OTCace"/>
    <property type="match status" value="1"/>
</dbReference>
<feature type="binding site" evidence="7">
    <location>
        <position position="365"/>
    </location>
    <ligand>
        <name>L-aspartate</name>
        <dbReference type="ChEBI" id="CHEBI:29991"/>
    </ligand>
</feature>
<dbReference type="SUPFAM" id="SSF53671">
    <property type="entry name" value="Aspartate/ornithine carbamoyltransferase"/>
    <property type="match status" value="1"/>
</dbReference>
<dbReference type="NCBIfam" id="NF002032">
    <property type="entry name" value="PRK00856.1"/>
    <property type="match status" value="1"/>
</dbReference>
<feature type="binding site" evidence="7">
    <location>
        <position position="280"/>
    </location>
    <ligand>
        <name>carbamoyl phosphate</name>
        <dbReference type="ChEBI" id="CHEBI:58228"/>
    </ligand>
</feature>
<dbReference type="PANTHER" id="PTHR45753">
    <property type="entry name" value="ORNITHINE CARBAMOYLTRANSFERASE, MITOCHONDRIAL"/>
    <property type="match status" value="1"/>
</dbReference>
<comment type="caution">
    <text evidence="11">The sequence shown here is derived from an EMBL/GenBank/DDBJ whole genome shotgun (WGS) entry which is preliminary data.</text>
</comment>
<feature type="domain" description="Phosphoribosyltransferase" evidence="8">
    <location>
        <begin position="11"/>
        <end position="146"/>
    </location>
</feature>
<feature type="binding site" evidence="7">
    <location>
        <position position="409"/>
    </location>
    <ligand>
        <name>carbamoyl phosphate</name>
        <dbReference type="ChEBI" id="CHEBI:58228"/>
    </ligand>
</feature>
<dbReference type="InterPro" id="IPR000836">
    <property type="entry name" value="PRTase_dom"/>
</dbReference>
<feature type="binding site" evidence="7">
    <location>
        <position position="202"/>
    </location>
    <ligand>
        <name>carbamoyl phosphate</name>
        <dbReference type="ChEBI" id="CHEBI:58228"/>
    </ligand>
</feature>
<feature type="binding site" evidence="7">
    <location>
        <position position="313"/>
    </location>
    <ligand>
        <name>L-aspartate</name>
        <dbReference type="ChEBI" id="CHEBI:29991"/>
    </ligand>
</feature>
<dbReference type="CDD" id="cd06223">
    <property type="entry name" value="PRTases_typeI"/>
    <property type="match status" value="1"/>
</dbReference>
<gene>
    <name evidence="7" type="primary">pyrB</name>
    <name evidence="11" type="ORF">DXH47_07220</name>
</gene>
<dbReference type="Gene3D" id="3.40.50.2020">
    <property type="match status" value="1"/>
</dbReference>
<feature type="domain" description="Aspartate/ornithine carbamoyltransferase Asp/Orn-binding" evidence="9">
    <location>
        <begin position="300"/>
        <end position="444"/>
    </location>
</feature>
<dbReference type="InterPro" id="IPR036901">
    <property type="entry name" value="Asp/Orn_carbamoylTrfase_sf"/>
</dbReference>
<dbReference type="GO" id="GO:0006520">
    <property type="term" value="P:amino acid metabolic process"/>
    <property type="evidence" value="ECO:0007669"/>
    <property type="project" value="InterPro"/>
</dbReference>
<evidence type="ECO:0000256" key="4">
    <source>
        <dbReference type="ARBA" id="ARBA00022975"/>
    </source>
</evidence>
<evidence type="ECO:0000256" key="6">
    <source>
        <dbReference type="ARBA" id="ARBA00048859"/>
    </source>
</evidence>
<name>A0A4Q0VK55_9LACO</name>
<protein>
    <recommendedName>
        <fullName evidence="7">Aspartate carbamoyltransferase</fullName>
        <ecNumber evidence="7">2.1.3.2</ecNumber>
    </recommendedName>
    <alternativeName>
        <fullName evidence="7">Aspartate transcarbamylase</fullName>
        <shortName evidence="7">ATCase</shortName>
    </alternativeName>
</protein>
<evidence type="ECO:0000259" key="9">
    <source>
        <dbReference type="Pfam" id="PF00185"/>
    </source>
</evidence>
<evidence type="ECO:0000256" key="3">
    <source>
        <dbReference type="ARBA" id="ARBA00022679"/>
    </source>
</evidence>
<evidence type="ECO:0000313" key="11">
    <source>
        <dbReference type="EMBL" id="RXI78389.1"/>
    </source>
</evidence>
<organism evidence="11 12">
    <name type="scientific">Levilactobacillus suantsaii</name>
    <dbReference type="NCBI Taxonomy" id="2292255"/>
    <lineage>
        <taxon>Bacteria</taxon>
        <taxon>Bacillati</taxon>
        <taxon>Bacillota</taxon>
        <taxon>Bacilli</taxon>
        <taxon>Lactobacillales</taxon>
        <taxon>Lactobacillaceae</taxon>
        <taxon>Levilactobacillus</taxon>
    </lineage>
</organism>
<dbReference type="Proteomes" id="UP000290602">
    <property type="component" value="Unassembled WGS sequence"/>
</dbReference>
<keyword evidence="12" id="KW-1185">Reference proteome</keyword>
<keyword evidence="4 7" id="KW-0665">Pyrimidine biosynthesis</keyword>
<dbReference type="GO" id="GO:0006207">
    <property type="term" value="P:'de novo' pyrimidine nucleobase biosynthetic process"/>
    <property type="evidence" value="ECO:0007669"/>
    <property type="project" value="InterPro"/>
</dbReference>
<reference evidence="11 12" key="1">
    <citation type="submission" date="2018-08" db="EMBL/GenBank/DDBJ databases">
        <title>Lactobacillus suantsai sp. nov., isolated from traditional fermented suan-tsai in Taiwan.</title>
        <authorList>
            <person name="Huang C.-H."/>
        </authorList>
    </citation>
    <scope>NUCLEOTIDE SEQUENCE [LARGE SCALE GENOMIC DNA]</scope>
    <source>
        <strain evidence="11 12">BCRC 12945</strain>
    </source>
</reference>
<evidence type="ECO:0000256" key="7">
    <source>
        <dbReference type="HAMAP-Rule" id="MF_00001"/>
    </source>
</evidence>
<dbReference type="GO" id="GO:0004070">
    <property type="term" value="F:aspartate carbamoyltransferase activity"/>
    <property type="evidence" value="ECO:0007669"/>
    <property type="project" value="UniProtKB-UniRule"/>
</dbReference>
<dbReference type="PRINTS" id="PR00101">
    <property type="entry name" value="ATCASE"/>
</dbReference>
<dbReference type="InterPro" id="IPR006130">
    <property type="entry name" value="Asp/Orn_carbamoylTrfase"/>
</dbReference>
<dbReference type="PROSITE" id="PS00097">
    <property type="entry name" value="CARBAMOYLTRANSFERASE"/>
    <property type="match status" value="1"/>
</dbReference>
<feature type="binding site" evidence="7">
    <location>
        <position position="229"/>
    </location>
    <ligand>
        <name>L-aspartate</name>
        <dbReference type="ChEBI" id="CHEBI:29991"/>
    </ligand>
</feature>
<dbReference type="GO" id="GO:0005829">
    <property type="term" value="C:cytosol"/>
    <property type="evidence" value="ECO:0007669"/>
    <property type="project" value="TreeGrafter"/>
</dbReference>
<comment type="similarity">
    <text evidence="2 7">Belongs to the aspartate/ornithine carbamoyltransferase superfamily. ATCase family.</text>
</comment>
<evidence type="ECO:0000313" key="12">
    <source>
        <dbReference type="Proteomes" id="UP000290602"/>
    </source>
</evidence>
<dbReference type="SUPFAM" id="SSF53271">
    <property type="entry name" value="PRTase-like"/>
    <property type="match status" value="1"/>
</dbReference>
<comment type="pathway">
    <text evidence="1 7">Pyrimidine metabolism; UMP biosynthesis via de novo pathway; (S)-dihydroorotate from bicarbonate: step 2/3.</text>
</comment>
<dbReference type="FunFam" id="3.40.50.1370:FF:000011">
    <property type="entry name" value="Aspartate carbamoyltransferase"/>
    <property type="match status" value="1"/>
</dbReference>
<dbReference type="OrthoDB" id="9774690at2"/>
<dbReference type="Gene3D" id="3.40.50.1370">
    <property type="entry name" value="Aspartate/ornithine carbamoyltransferase"/>
    <property type="match status" value="2"/>
</dbReference>
<dbReference type="EMBL" id="QXIL01000012">
    <property type="protein sequence ID" value="RXI78389.1"/>
    <property type="molecule type" value="Genomic_DNA"/>
</dbReference>
<comment type="catalytic activity">
    <reaction evidence="6 7">
        <text>carbamoyl phosphate + L-aspartate = N-carbamoyl-L-aspartate + phosphate + H(+)</text>
        <dbReference type="Rhea" id="RHEA:20013"/>
        <dbReference type="ChEBI" id="CHEBI:15378"/>
        <dbReference type="ChEBI" id="CHEBI:29991"/>
        <dbReference type="ChEBI" id="CHEBI:32814"/>
        <dbReference type="ChEBI" id="CHEBI:43474"/>
        <dbReference type="ChEBI" id="CHEBI:58228"/>
        <dbReference type="EC" id="2.1.3.2"/>
    </reaction>
</comment>
<evidence type="ECO:0000256" key="1">
    <source>
        <dbReference type="ARBA" id="ARBA00004852"/>
    </source>
</evidence>
<evidence type="ECO:0000256" key="5">
    <source>
        <dbReference type="ARBA" id="ARBA00043884"/>
    </source>
</evidence>
<dbReference type="PANTHER" id="PTHR45753:SF6">
    <property type="entry name" value="ASPARTATE CARBAMOYLTRANSFERASE"/>
    <property type="match status" value="1"/>
</dbReference>
<feature type="binding site" evidence="7">
    <location>
        <position position="408"/>
    </location>
    <ligand>
        <name>carbamoyl phosphate</name>
        <dbReference type="ChEBI" id="CHEBI:58228"/>
    </ligand>
</feature>
<evidence type="ECO:0000256" key="2">
    <source>
        <dbReference type="ARBA" id="ARBA00008896"/>
    </source>
</evidence>
<dbReference type="NCBIfam" id="NF003549">
    <property type="entry name" value="PRK05205.1-5"/>
    <property type="match status" value="1"/>
</dbReference>
<accession>A0A4Q0VK55</accession>
<feature type="binding site" evidence="7">
    <location>
        <position position="201"/>
    </location>
    <ligand>
        <name>carbamoyl phosphate</name>
        <dbReference type="ChEBI" id="CHEBI:58228"/>
    </ligand>
</feature>
<proteinExistence type="inferred from homology"/>
<dbReference type="GO" id="GO:0016597">
    <property type="term" value="F:amino acid binding"/>
    <property type="evidence" value="ECO:0007669"/>
    <property type="project" value="InterPro"/>
</dbReference>
<dbReference type="UniPathway" id="UPA00070">
    <property type="reaction ID" value="UER00116"/>
</dbReference>
<sequence>MERDVMDALGMRRALARMTYEIIEQNQGVASLVLVGIKTRGIYLAQRIAARLQQLEHVTVPVGTLDISLYRDDRPHTIDVPGPAKVTGTDLPVGITDQHVILVDDVLFTGRTVRAALDALTTVGRPARTSLAILVDRGQLAENLKETTIMDQVNNLVSVDQFSNQDVMALLKQAQAFQNGQTVELTRPVYAMNLFFENSTRTHTSFEMAERRLGLQPLAFNAQSSSMTKGETLLDTLKTVQAIGVDLAVIRHPQNAYYDPLVAANLTLSLINAGDGSGQHPSQSLLDMLTIYQEFGHFAGLKVAIVGDIDHSRVARSNMRLLTQLGATVYFNGPKEWLTEDFTAYGEYRDLDDLVEDVDVMMLLRVQHERLAQANNVSFDAQAYHERYGLTVERAKRMPAHAIIMHPAPVNRGVELADSLVEAPQSRIFQQMTNGVYVRMAMITQLLAHRGLLAHAPLEV</sequence>
<comment type="subunit">
    <text evidence="7">Heterododecamer (2C3:3R2) of six catalytic PyrB chains organized as two trimers (C3), and six regulatory PyrI chains organized as three dimers (R2).</text>
</comment>
<dbReference type="AlphaFoldDB" id="A0A4Q0VK55"/>
<dbReference type="NCBIfam" id="TIGR00670">
    <property type="entry name" value="asp_carb_tr"/>
    <property type="match status" value="1"/>
</dbReference>
<dbReference type="Pfam" id="PF00156">
    <property type="entry name" value="Pribosyltran"/>
    <property type="match status" value="1"/>
</dbReference>
<dbReference type="PRINTS" id="PR00100">
    <property type="entry name" value="AOTCASE"/>
</dbReference>
<dbReference type="InterPro" id="IPR002082">
    <property type="entry name" value="Asp_carbamoyltransf"/>
</dbReference>
<dbReference type="HAMAP" id="MF_00001">
    <property type="entry name" value="Asp_carb_tr"/>
    <property type="match status" value="1"/>
</dbReference>
<feature type="binding site" evidence="7">
    <location>
        <position position="251"/>
    </location>
    <ligand>
        <name>carbamoyl phosphate</name>
        <dbReference type="ChEBI" id="CHEBI:58228"/>
    </ligand>
</feature>
<feature type="domain" description="Aspartate/ornithine carbamoyltransferase carbamoyl-P binding" evidence="10">
    <location>
        <begin position="155"/>
        <end position="293"/>
    </location>
</feature>
<dbReference type="GO" id="GO:0044205">
    <property type="term" value="P:'de novo' UMP biosynthetic process"/>
    <property type="evidence" value="ECO:0007669"/>
    <property type="project" value="UniProtKB-UniRule"/>
</dbReference>
<dbReference type="Pfam" id="PF02729">
    <property type="entry name" value="OTCace_N"/>
    <property type="match status" value="1"/>
</dbReference>
<dbReference type="InterPro" id="IPR006131">
    <property type="entry name" value="Asp_carbamoyltransf_Asp/Orn-bd"/>
</dbReference>
<dbReference type="EC" id="2.1.3.2" evidence="7"/>
<feature type="binding site" evidence="7">
    <location>
        <position position="283"/>
    </location>
    <ligand>
        <name>carbamoyl phosphate</name>
        <dbReference type="ChEBI" id="CHEBI:58228"/>
    </ligand>
</feature>
<dbReference type="InterPro" id="IPR029057">
    <property type="entry name" value="PRTase-like"/>
</dbReference>
<evidence type="ECO:0000259" key="8">
    <source>
        <dbReference type="Pfam" id="PF00156"/>
    </source>
</evidence>
<dbReference type="InterPro" id="IPR006132">
    <property type="entry name" value="Asp/Orn_carbamoyltranf_P-bd"/>
</dbReference>